<reference evidence="1" key="1">
    <citation type="submission" date="2020-05" db="EMBL/GenBank/DDBJ databases">
        <authorList>
            <person name="Chiriac C."/>
            <person name="Salcher M."/>
            <person name="Ghai R."/>
            <person name="Kavagutti S V."/>
        </authorList>
    </citation>
    <scope>NUCLEOTIDE SEQUENCE</scope>
</reference>
<accession>A0A6J5ZDY8</accession>
<name>A0A6J5ZDY8_9ZZZZ</name>
<dbReference type="EMBL" id="CAESAN010000016">
    <property type="protein sequence ID" value="CAB4337803.1"/>
    <property type="molecule type" value="Genomic_DNA"/>
</dbReference>
<proteinExistence type="predicted"/>
<dbReference type="AlphaFoldDB" id="A0A6J5ZDY8"/>
<sequence>MATVAQSTVPLPSDVRSPFEVYVNGVLQEPMVDYQVRGGALVFARSMRKDKVSGWRWALGAYGVGTYRQDDSIDVRWTREDGSQAVAQRLEVSEVSD</sequence>
<organism evidence="1">
    <name type="scientific">freshwater metagenome</name>
    <dbReference type="NCBI Taxonomy" id="449393"/>
    <lineage>
        <taxon>unclassified sequences</taxon>
        <taxon>metagenomes</taxon>
        <taxon>ecological metagenomes</taxon>
    </lineage>
</organism>
<gene>
    <name evidence="1" type="ORF">UFOPK3547_00318</name>
</gene>
<evidence type="ECO:0000313" key="1">
    <source>
        <dbReference type="EMBL" id="CAB4337803.1"/>
    </source>
</evidence>
<protein>
    <submittedName>
        <fullName evidence="1">Unannotated protein</fullName>
    </submittedName>
</protein>